<accession>A0ABQ4S5D4</accession>
<gene>
    <name evidence="1" type="ORF">OCOJLMKI_4845</name>
</gene>
<dbReference type="Proteomes" id="UP001055125">
    <property type="component" value="Unassembled WGS sequence"/>
</dbReference>
<protein>
    <submittedName>
        <fullName evidence="1">Uncharacterized protein</fullName>
    </submittedName>
</protein>
<comment type="caution">
    <text evidence="1">The sequence shown here is derived from an EMBL/GenBank/DDBJ whole genome shotgun (WGS) entry which is preliminary data.</text>
</comment>
<name>A0ABQ4S5D4_9HYPH</name>
<dbReference type="EMBL" id="BPQP01000096">
    <property type="protein sequence ID" value="GJD97612.1"/>
    <property type="molecule type" value="Genomic_DNA"/>
</dbReference>
<keyword evidence="2" id="KW-1185">Reference proteome</keyword>
<proteinExistence type="predicted"/>
<organism evidence="1 2">
    <name type="scientific">Methylobacterium iners</name>
    <dbReference type="NCBI Taxonomy" id="418707"/>
    <lineage>
        <taxon>Bacteria</taxon>
        <taxon>Pseudomonadati</taxon>
        <taxon>Pseudomonadota</taxon>
        <taxon>Alphaproteobacteria</taxon>
        <taxon>Hyphomicrobiales</taxon>
        <taxon>Methylobacteriaceae</taxon>
        <taxon>Methylobacterium</taxon>
    </lineage>
</organism>
<dbReference type="RefSeq" id="WP_238246668.1">
    <property type="nucleotide sequence ID" value="NZ_BPQP01000096.1"/>
</dbReference>
<sequence>MNDDHATGGPRFDLGHHTTSWLANTTLEAPTPCFTPISGMIALGLGLNRLNGEVQQTTQRNRSSRPAIRS</sequence>
<reference evidence="1" key="1">
    <citation type="journal article" date="2021" name="Front. Microbiol.">
        <title>Comprehensive Comparative Genomics and Phenotyping of Methylobacterium Species.</title>
        <authorList>
            <person name="Alessa O."/>
            <person name="Ogura Y."/>
            <person name="Fujitani Y."/>
            <person name="Takami H."/>
            <person name="Hayashi T."/>
            <person name="Sahin N."/>
            <person name="Tani A."/>
        </authorList>
    </citation>
    <scope>NUCLEOTIDE SEQUENCE</scope>
    <source>
        <strain evidence="1">DSM 19015</strain>
    </source>
</reference>
<reference evidence="1" key="2">
    <citation type="submission" date="2021-08" db="EMBL/GenBank/DDBJ databases">
        <authorList>
            <person name="Tani A."/>
            <person name="Ola A."/>
            <person name="Ogura Y."/>
            <person name="Katsura K."/>
            <person name="Hayashi T."/>
        </authorList>
    </citation>
    <scope>NUCLEOTIDE SEQUENCE</scope>
    <source>
        <strain evidence="1">DSM 19015</strain>
    </source>
</reference>
<evidence type="ECO:0000313" key="1">
    <source>
        <dbReference type="EMBL" id="GJD97612.1"/>
    </source>
</evidence>
<evidence type="ECO:0000313" key="2">
    <source>
        <dbReference type="Proteomes" id="UP001055125"/>
    </source>
</evidence>